<comment type="caution">
    <text evidence="6">The sequence shown here is derived from an EMBL/GenBank/DDBJ whole genome shotgun (WGS) entry which is preliminary data.</text>
</comment>
<evidence type="ECO:0000259" key="5">
    <source>
        <dbReference type="PROSITE" id="PS50977"/>
    </source>
</evidence>
<dbReference type="STRING" id="1223545.GS4_05_02960"/>
<dbReference type="SUPFAM" id="SSF46689">
    <property type="entry name" value="Homeodomain-like"/>
    <property type="match status" value="2"/>
</dbReference>
<keyword evidence="7" id="KW-1185">Reference proteome</keyword>
<dbReference type="PANTHER" id="PTHR30055:SF234">
    <property type="entry name" value="HTH-TYPE TRANSCRIPTIONAL REGULATOR BETI"/>
    <property type="match status" value="1"/>
</dbReference>
<dbReference type="PROSITE" id="PS01081">
    <property type="entry name" value="HTH_TETR_1"/>
    <property type="match status" value="1"/>
</dbReference>
<dbReference type="eggNOG" id="COG1309">
    <property type="taxonomic scope" value="Bacteria"/>
</dbReference>
<gene>
    <name evidence="6" type="ORF">GS4_05_02960</name>
</gene>
<keyword evidence="3" id="KW-0804">Transcription</keyword>
<keyword evidence="1" id="KW-0805">Transcription regulation</keyword>
<evidence type="ECO:0000313" key="7">
    <source>
        <dbReference type="Proteomes" id="UP000011666"/>
    </source>
</evidence>
<feature type="domain" description="HTH tetR-type" evidence="5">
    <location>
        <begin position="223"/>
        <end position="283"/>
    </location>
</feature>
<sequence length="404" mass="43571">MPSRNATGRARPADRKRQLSDLAATLFLERGYSHVSVADIARAAGVTAPSVYRHFTDKQSLLAAAVLAGVDDLEAFTDEVVGPATADGAAEPGAEDTGPSTAHLVDAICDIGVTRPVTASLWRWSSTHLTEEQNKEVALRTRTVLHRWAAALFADDPDVSHRESVQITWAILSVIGSLSVHKTRIAPARAHEELRRLVGRLMTLRPDEAPPLPDFPSLSPVSTNRRDQILDAASALFSERGYADVGVDEIGAAVGITGPSVYKHFPSKMAILVSIGQRSGTRLEAGVMAAYASTADQSKLLALLVDSYVSVITSTADLSVSFNSSGVLHGELAGTELLDVQRRYVGRWIDLLCEIDPELRRPQAAVAVHAALSIVNDAVRMRRGRTRARFPDQMAYLMQGVLDL</sequence>
<feature type="DNA-binding region" description="H-T-H motif" evidence="4">
    <location>
        <begin position="36"/>
        <end position="55"/>
    </location>
</feature>
<dbReference type="Gene3D" id="1.10.357.10">
    <property type="entry name" value="Tetracycline Repressor, domain 2"/>
    <property type="match status" value="2"/>
</dbReference>
<protein>
    <submittedName>
        <fullName evidence="6">Putative TetR family transcriptional regulator</fullName>
    </submittedName>
</protein>
<dbReference type="InterPro" id="IPR050109">
    <property type="entry name" value="HTH-type_TetR-like_transc_reg"/>
</dbReference>
<dbReference type="Gene3D" id="1.10.10.60">
    <property type="entry name" value="Homeodomain-like"/>
    <property type="match status" value="2"/>
</dbReference>
<name>M0QEP9_9ACTN</name>
<dbReference type="OrthoDB" id="4456617at2"/>
<keyword evidence="2 4" id="KW-0238">DNA-binding</keyword>
<dbReference type="EMBL" id="BANX01000005">
    <property type="protein sequence ID" value="GAC67083.1"/>
    <property type="molecule type" value="Genomic_DNA"/>
</dbReference>
<dbReference type="Pfam" id="PF00440">
    <property type="entry name" value="TetR_N"/>
    <property type="match status" value="2"/>
</dbReference>
<dbReference type="GO" id="GO:0003700">
    <property type="term" value="F:DNA-binding transcription factor activity"/>
    <property type="evidence" value="ECO:0007669"/>
    <property type="project" value="TreeGrafter"/>
</dbReference>
<accession>M0QEP9</accession>
<feature type="domain" description="HTH tetR-type" evidence="5">
    <location>
        <begin position="13"/>
        <end position="73"/>
    </location>
</feature>
<dbReference type="GO" id="GO:0000976">
    <property type="term" value="F:transcription cis-regulatory region binding"/>
    <property type="evidence" value="ECO:0007669"/>
    <property type="project" value="TreeGrafter"/>
</dbReference>
<dbReference type="Proteomes" id="UP000011666">
    <property type="component" value="Unassembled WGS sequence"/>
</dbReference>
<organism evidence="6 7">
    <name type="scientific">Gordonia soli NBRC 108243</name>
    <dbReference type="NCBI Taxonomy" id="1223545"/>
    <lineage>
        <taxon>Bacteria</taxon>
        <taxon>Bacillati</taxon>
        <taxon>Actinomycetota</taxon>
        <taxon>Actinomycetes</taxon>
        <taxon>Mycobacteriales</taxon>
        <taxon>Gordoniaceae</taxon>
        <taxon>Gordonia</taxon>
    </lineage>
</organism>
<evidence type="ECO:0000256" key="1">
    <source>
        <dbReference type="ARBA" id="ARBA00023015"/>
    </source>
</evidence>
<dbReference type="RefSeq" id="WP_007617880.1">
    <property type="nucleotide sequence ID" value="NZ_BANX01000005.1"/>
</dbReference>
<dbReference type="InterPro" id="IPR009057">
    <property type="entry name" value="Homeodomain-like_sf"/>
</dbReference>
<dbReference type="InterPro" id="IPR023772">
    <property type="entry name" value="DNA-bd_HTH_TetR-type_CS"/>
</dbReference>
<evidence type="ECO:0000313" key="6">
    <source>
        <dbReference type="EMBL" id="GAC67083.1"/>
    </source>
</evidence>
<dbReference type="PANTHER" id="PTHR30055">
    <property type="entry name" value="HTH-TYPE TRANSCRIPTIONAL REGULATOR RUTR"/>
    <property type="match status" value="1"/>
</dbReference>
<evidence type="ECO:0000256" key="2">
    <source>
        <dbReference type="ARBA" id="ARBA00023125"/>
    </source>
</evidence>
<proteinExistence type="predicted"/>
<reference evidence="6 7" key="1">
    <citation type="submission" date="2013-01" db="EMBL/GenBank/DDBJ databases">
        <title>Whole genome shotgun sequence of Gordonia soli NBRC 108243.</title>
        <authorList>
            <person name="Isaki-Nakamura S."/>
            <person name="Hosoyama A."/>
            <person name="Tsuchikane K."/>
            <person name="Ando Y."/>
            <person name="Baba S."/>
            <person name="Ohji S."/>
            <person name="Hamada M."/>
            <person name="Tamura T."/>
            <person name="Yamazoe A."/>
            <person name="Yamazaki S."/>
            <person name="Fujita N."/>
        </authorList>
    </citation>
    <scope>NUCLEOTIDE SEQUENCE [LARGE SCALE GENOMIC DNA]</scope>
    <source>
        <strain evidence="6 7">NBRC 108243</strain>
    </source>
</reference>
<dbReference type="AlphaFoldDB" id="M0QEP9"/>
<dbReference type="PROSITE" id="PS50977">
    <property type="entry name" value="HTH_TETR_2"/>
    <property type="match status" value="2"/>
</dbReference>
<dbReference type="InterPro" id="IPR001647">
    <property type="entry name" value="HTH_TetR"/>
</dbReference>
<evidence type="ECO:0000256" key="3">
    <source>
        <dbReference type="ARBA" id="ARBA00023163"/>
    </source>
</evidence>
<feature type="DNA-binding region" description="H-T-H motif" evidence="4">
    <location>
        <begin position="246"/>
        <end position="265"/>
    </location>
</feature>
<evidence type="ECO:0000256" key="4">
    <source>
        <dbReference type="PROSITE-ProRule" id="PRU00335"/>
    </source>
</evidence>
<dbReference type="PRINTS" id="PR00455">
    <property type="entry name" value="HTHTETR"/>
</dbReference>